<sequence>MSMDYDSYLWAAIPAMTLMLIIYLFGLFGNVMWVLVTFRTKSLSSTCNYLLAFESIASSVHVTAHWYLAYLIYSGINAAPLQLCAYVMTIPIIGLCVGNVFILMIAVDRLAMVVAPMQYHKINQNFYLTISCLLGFAFAAYTLVISHINAAKTPDTKVVCIIVGAMTGTPYGIYSTISLCMNIATFVCYAIIIIVLKLSQQKTDKLFKPLMIMIMIVLFSWVLSSICLTLVSQTNNDVWIFYTPMYAGLGVNVSCACNFYVLYFMSSEYRQHFKNLFAKMCGGTTHSTTVSVMSVSNHKHRAVTR</sequence>
<protein>
    <submittedName>
        <fullName evidence="8">G_PROTEIN_RECEP_F1_2 domain-containing protein</fullName>
    </submittedName>
</protein>
<keyword evidence="7" id="KW-1185">Reference proteome</keyword>
<keyword evidence="2 5" id="KW-0812">Transmembrane</keyword>
<organism evidence="7 8">
    <name type="scientific">Panagrellus redivivus</name>
    <name type="common">Microworm</name>
    <dbReference type="NCBI Taxonomy" id="6233"/>
    <lineage>
        <taxon>Eukaryota</taxon>
        <taxon>Metazoa</taxon>
        <taxon>Ecdysozoa</taxon>
        <taxon>Nematoda</taxon>
        <taxon>Chromadorea</taxon>
        <taxon>Rhabditida</taxon>
        <taxon>Tylenchina</taxon>
        <taxon>Panagrolaimomorpha</taxon>
        <taxon>Panagrolaimoidea</taxon>
        <taxon>Panagrolaimidae</taxon>
        <taxon>Panagrellus</taxon>
    </lineage>
</organism>
<dbReference type="WBParaSite" id="Pan_g14637.t1">
    <property type="protein sequence ID" value="Pan_g14637.t1"/>
    <property type="gene ID" value="Pan_g14637"/>
</dbReference>
<name>A0A7E4UZ76_PANRE</name>
<dbReference type="PROSITE" id="PS50262">
    <property type="entry name" value="G_PROTEIN_RECEP_F1_2"/>
    <property type="match status" value="1"/>
</dbReference>
<dbReference type="InterPro" id="IPR019424">
    <property type="entry name" value="7TM_GPCR_Srsx"/>
</dbReference>
<evidence type="ECO:0000256" key="1">
    <source>
        <dbReference type="ARBA" id="ARBA00004370"/>
    </source>
</evidence>
<dbReference type="Gene3D" id="1.20.1070.10">
    <property type="entry name" value="Rhodopsin 7-helix transmembrane proteins"/>
    <property type="match status" value="1"/>
</dbReference>
<dbReference type="PANTHER" id="PTHR23360">
    <property type="entry name" value="G-PROTEIN COUPLED RECEPTORS FAMILY 1 PROFILE DOMAIN-CONTAINING PROTEIN-RELATED"/>
    <property type="match status" value="1"/>
</dbReference>
<accession>A0A7E4UZ76</accession>
<evidence type="ECO:0000313" key="7">
    <source>
        <dbReference type="Proteomes" id="UP000492821"/>
    </source>
</evidence>
<dbReference type="AlphaFoldDB" id="A0A7E4UZ76"/>
<evidence type="ECO:0000256" key="3">
    <source>
        <dbReference type="ARBA" id="ARBA00022989"/>
    </source>
</evidence>
<feature type="transmembrane region" description="Helical" evidence="5">
    <location>
        <begin position="12"/>
        <end position="36"/>
    </location>
</feature>
<feature type="transmembrane region" description="Helical" evidence="5">
    <location>
        <begin position="48"/>
        <end position="73"/>
    </location>
</feature>
<dbReference type="GO" id="GO:0016020">
    <property type="term" value="C:membrane"/>
    <property type="evidence" value="ECO:0007669"/>
    <property type="project" value="UniProtKB-SubCell"/>
</dbReference>
<reference evidence="8" key="2">
    <citation type="submission" date="2020-10" db="UniProtKB">
        <authorList>
            <consortium name="WormBaseParasite"/>
        </authorList>
    </citation>
    <scope>IDENTIFICATION</scope>
</reference>
<keyword evidence="3 5" id="KW-1133">Transmembrane helix</keyword>
<evidence type="ECO:0000256" key="4">
    <source>
        <dbReference type="ARBA" id="ARBA00023136"/>
    </source>
</evidence>
<dbReference type="SMART" id="SM01381">
    <property type="entry name" value="7TM_GPCR_Srsx"/>
    <property type="match status" value="1"/>
</dbReference>
<feature type="transmembrane region" description="Helical" evidence="5">
    <location>
        <begin position="210"/>
        <end position="231"/>
    </location>
</feature>
<dbReference type="InterPro" id="IPR000276">
    <property type="entry name" value="GPCR_Rhodpsn"/>
</dbReference>
<comment type="subcellular location">
    <subcellularLocation>
        <location evidence="1">Membrane</location>
    </subcellularLocation>
</comment>
<feature type="transmembrane region" description="Helical" evidence="5">
    <location>
        <begin position="243"/>
        <end position="265"/>
    </location>
</feature>
<dbReference type="GO" id="GO:0004930">
    <property type="term" value="F:G protein-coupled receptor activity"/>
    <property type="evidence" value="ECO:0007669"/>
    <property type="project" value="InterPro"/>
</dbReference>
<dbReference type="Proteomes" id="UP000492821">
    <property type="component" value="Unassembled WGS sequence"/>
</dbReference>
<feature type="transmembrane region" description="Helical" evidence="5">
    <location>
        <begin position="173"/>
        <end position="198"/>
    </location>
</feature>
<evidence type="ECO:0000256" key="2">
    <source>
        <dbReference type="ARBA" id="ARBA00022692"/>
    </source>
</evidence>
<keyword evidence="4 5" id="KW-0472">Membrane</keyword>
<evidence type="ECO:0000259" key="6">
    <source>
        <dbReference type="PROSITE" id="PS50262"/>
    </source>
</evidence>
<dbReference type="SUPFAM" id="SSF81321">
    <property type="entry name" value="Family A G protein-coupled receptor-like"/>
    <property type="match status" value="1"/>
</dbReference>
<evidence type="ECO:0000313" key="8">
    <source>
        <dbReference type="WBParaSite" id="Pan_g14637.t1"/>
    </source>
</evidence>
<dbReference type="InterPro" id="IPR017452">
    <property type="entry name" value="GPCR_Rhodpsn_7TM"/>
</dbReference>
<feature type="domain" description="G-protein coupled receptors family 1 profile" evidence="6">
    <location>
        <begin position="29"/>
        <end position="222"/>
    </location>
</feature>
<feature type="transmembrane region" description="Helical" evidence="5">
    <location>
        <begin position="126"/>
        <end position="148"/>
    </location>
</feature>
<feature type="transmembrane region" description="Helical" evidence="5">
    <location>
        <begin position="85"/>
        <end position="106"/>
    </location>
</feature>
<proteinExistence type="predicted"/>
<reference evidence="7" key="1">
    <citation type="journal article" date="2013" name="Genetics">
        <title>The draft genome and transcriptome of Panagrellus redivivus are shaped by the harsh demands of a free-living lifestyle.</title>
        <authorList>
            <person name="Srinivasan J."/>
            <person name="Dillman A.R."/>
            <person name="Macchietto M.G."/>
            <person name="Heikkinen L."/>
            <person name="Lakso M."/>
            <person name="Fracchia K.M."/>
            <person name="Antoshechkin I."/>
            <person name="Mortazavi A."/>
            <person name="Wong G."/>
            <person name="Sternberg P.W."/>
        </authorList>
    </citation>
    <scope>NUCLEOTIDE SEQUENCE [LARGE SCALE GENOMIC DNA]</scope>
    <source>
        <strain evidence="7">MT8872</strain>
    </source>
</reference>
<dbReference type="InterPro" id="IPR047130">
    <property type="entry name" value="7TM_GPCR_Srsx_nematod"/>
</dbReference>
<dbReference type="PANTHER" id="PTHR23360:SF5">
    <property type="entry name" value="G-PROTEIN COUPLED RECEPTORS FAMILY 1 PROFILE DOMAIN-CONTAINING PROTEIN"/>
    <property type="match status" value="1"/>
</dbReference>
<dbReference type="Pfam" id="PF10320">
    <property type="entry name" value="7TM_GPCR_Srsx"/>
    <property type="match status" value="1"/>
</dbReference>
<dbReference type="CDD" id="cd00637">
    <property type="entry name" value="7tm_classA_rhodopsin-like"/>
    <property type="match status" value="1"/>
</dbReference>
<evidence type="ECO:0000256" key="5">
    <source>
        <dbReference type="SAM" id="Phobius"/>
    </source>
</evidence>